<comment type="similarity">
    <text evidence="2 8">Belongs to the methyltransferase superfamily. RsmD family.</text>
</comment>
<comment type="catalytic activity">
    <reaction evidence="7 8">
        <text>guanosine(966) in 16S rRNA + S-adenosyl-L-methionine = N(2)-methylguanosine(966) in 16S rRNA + S-adenosyl-L-homocysteine + H(+)</text>
        <dbReference type="Rhea" id="RHEA:23548"/>
        <dbReference type="Rhea" id="RHEA-COMP:10211"/>
        <dbReference type="Rhea" id="RHEA-COMP:10212"/>
        <dbReference type="ChEBI" id="CHEBI:15378"/>
        <dbReference type="ChEBI" id="CHEBI:57856"/>
        <dbReference type="ChEBI" id="CHEBI:59789"/>
        <dbReference type="ChEBI" id="CHEBI:74269"/>
        <dbReference type="ChEBI" id="CHEBI:74481"/>
        <dbReference type="EC" id="2.1.1.171"/>
    </reaction>
</comment>
<proteinExistence type="inferred from homology"/>
<dbReference type="Gene3D" id="3.40.50.150">
    <property type="entry name" value="Vaccinia Virus protein VP39"/>
    <property type="match status" value="1"/>
</dbReference>
<gene>
    <name evidence="9" type="ORF">ATO7_15602</name>
</gene>
<evidence type="ECO:0000256" key="1">
    <source>
        <dbReference type="ARBA" id="ARBA00002649"/>
    </source>
</evidence>
<evidence type="ECO:0000256" key="4">
    <source>
        <dbReference type="ARBA" id="ARBA00013682"/>
    </source>
</evidence>
<evidence type="ECO:0000313" key="10">
    <source>
        <dbReference type="Proteomes" id="UP000192342"/>
    </source>
</evidence>
<dbReference type="Pfam" id="PF03602">
    <property type="entry name" value="Cons_hypoth95"/>
    <property type="match status" value="1"/>
</dbReference>
<keyword evidence="10" id="KW-1185">Reference proteome</keyword>
<dbReference type="EC" id="2.1.1.171" evidence="3 8"/>
<protein>
    <recommendedName>
        <fullName evidence="4 8">Ribosomal RNA small subunit methyltransferase D</fullName>
        <ecNumber evidence="3 8">2.1.1.171</ecNumber>
    </recommendedName>
</protein>
<name>A0A1Y1SAZ0_9GAMM</name>
<organism evidence="9 10">
    <name type="scientific">Oceanococcus atlanticus</name>
    <dbReference type="NCBI Taxonomy" id="1317117"/>
    <lineage>
        <taxon>Bacteria</taxon>
        <taxon>Pseudomonadati</taxon>
        <taxon>Pseudomonadota</taxon>
        <taxon>Gammaproteobacteria</taxon>
        <taxon>Chromatiales</taxon>
        <taxon>Oceanococcaceae</taxon>
        <taxon>Oceanococcus</taxon>
    </lineage>
</organism>
<evidence type="ECO:0000256" key="7">
    <source>
        <dbReference type="ARBA" id="ARBA00048326"/>
    </source>
</evidence>
<dbReference type="NCBIfam" id="TIGR00095">
    <property type="entry name" value="16S rRNA (guanine(966)-N(2))-methyltransferase RsmD"/>
    <property type="match status" value="1"/>
</dbReference>
<sequence>MARKPPGKRGGGPSGRLRIIGGQWRGRMLPVADRPGLRPTPDRVRETLFNWLAYDLHDVRVLDMFAGTGALGFEALSRGAASVLMFEPDALAARQLADSAAQLGARPPQLEVRRADAVAALASSNDKFDVVFVDPPFQAGLWDEALAVLPDLLNPAHRVYVESARDWAGPRDPAWRELKHKRAADVEFRLLDYSGHPESMRGDNS</sequence>
<dbReference type="CDD" id="cd02440">
    <property type="entry name" value="AdoMet_MTases"/>
    <property type="match status" value="1"/>
</dbReference>
<evidence type="ECO:0000256" key="6">
    <source>
        <dbReference type="ARBA" id="ARBA00022679"/>
    </source>
</evidence>
<keyword evidence="8" id="KW-0698">rRNA processing</keyword>
<dbReference type="GO" id="GO:0003676">
    <property type="term" value="F:nucleic acid binding"/>
    <property type="evidence" value="ECO:0007669"/>
    <property type="project" value="InterPro"/>
</dbReference>
<dbReference type="PANTHER" id="PTHR43542">
    <property type="entry name" value="METHYLTRANSFERASE"/>
    <property type="match status" value="1"/>
</dbReference>
<dbReference type="OrthoDB" id="9803017at2"/>
<dbReference type="EMBL" id="AQQV01000005">
    <property type="protein sequence ID" value="ORE85222.1"/>
    <property type="molecule type" value="Genomic_DNA"/>
</dbReference>
<evidence type="ECO:0000313" key="9">
    <source>
        <dbReference type="EMBL" id="ORE85222.1"/>
    </source>
</evidence>
<accession>A0A1Y1SAZ0</accession>
<comment type="caution">
    <text evidence="9">The sequence shown here is derived from an EMBL/GenBank/DDBJ whole genome shotgun (WGS) entry which is preliminary data.</text>
</comment>
<dbReference type="InterPro" id="IPR029063">
    <property type="entry name" value="SAM-dependent_MTases_sf"/>
</dbReference>
<keyword evidence="6 8" id="KW-0808">Transferase</keyword>
<dbReference type="PIRSF" id="PIRSF004553">
    <property type="entry name" value="CHP00095"/>
    <property type="match status" value="1"/>
</dbReference>
<evidence type="ECO:0000256" key="8">
    <source>
        <dbReference type="PIRNR" id="PIRNR004553"/>
    </source>
</evidence>
<dbReference type="InterPro" id="IPR002052">
    <property type="entry name" value="DNA_methylase_N6_adenine_CS"/>
</dbReference>
<keyword evidence="8" id="KW-0949">S-adenosyl-L-methionine</keyword>
<reference evidence="9 10" key="1">
    <citation type="submission" date="2013-04" db="EMBL/GenBank/DDBJ databases">
        <title>Oceanococcus atlanticus 22II-S10r2 Genome Sequencing.</title>
        <authorList>
            <person name="Lai Q."/>
            <person name="Li G."/>
            <person name="Shao Z."/>
        </authorList>
    </citation>
    <scope>NUCLEOTIDE SEQUENCE [LARGE SCALE GENOMIC DNA]</scope>
    <source>
        <strain evidence="9 10">22II-S10r2</strain>
    </source>
</reference>
<comment type="function">
    <text evidence="1 8">Specifically methylates the guanine in position 966 of 16S rRNA in the assembled 30S particle.</text>
</comment>
<dbReference type="AlphaFoldDB" id="A0A1Y1SAZ0"/>
<dbReference type="PROSITE" id="PS00092">
    <property type="entry name" value="N6_MTASE"/>
    <property type="match status" value="1"/>
</dbReference>
<dbReference type="InterPro" id="IPR004398">
    <property type="entry name" value="RNA_MeTrfase_RsmD"/>
</dbReference>
<dbReference type="Proteomes" id="UP000192342">
    <property type="component" value="Unassembled WGS sequence"/>
</dbReference>
<evidence type="ECO:0000256" key="3">
    <source>
        <dbReference type="ARBA" id="ARBA00012141"/>
    </source>
</evidence>
<keyword evidence="5 8" id="KW-0489">Methyltransferase</keyword>
<dbReference type="PANTHER" id="PTHR43542:SF1">
    <property type="entry name" value="METHYLTRANSFERASE"/>
    <property type="match status" value="1"/>
</dbReference>
<evidence type="ECO:0000256" key="2">
    <source>
        <dbReference type="ARBA" id="ARBA00005269"/>
    </source>
</evidence>
<dbReference type="GO" id="GO:0052913">
    <property type="term" value="F:16S rRNA (guanine(966)-N(2))-methyltransferase activity"/>
    <property type="evidence" value="ECO:0007669"/>
    <property type="project" value="UniProtKB-EC"/>
</dbReference>
<evidence type="ECO:0000256" key="5">
    <source>
        <dbReference type="ARBA" id="ARBA00022603"/>
    </source>
</evidence>
<dbReference type="SUPFAM" id="SSF53335">
    <property type="entry name" value="S-adenosyl-L-methionine-dependent methyltransferases"/>
    <property type="match status" value="1"/>
</dbReference>
<dbReference type="RefSeq" id="WP_083563368.1">
    <property type="nucleotide sequence ID" value="NZ_AQQV01000005.1"/>
</dbReference>
<dbReference type="STRING" id="1317117.ATO7_15602"/>